<reference evidence="8 9" key="1">
    <citation type="submission" date="2022-04" db="EMBL/GenBank/DDBJ databases">
        <title>Positive selection, recombination, and allopatry shape intraspecific diversity of widespread and dominant cyanobacteria.</title>
        <authorList>
            <person name="Wei J."/>
            <person name="Shu W."/>
            <person name="Hu C."/>
        </authorList>
    </citation>
    <scope>NUCLEOTIDE SEQUENCE [LARGE SCALE GENOMIC DNA]</scope>
    <source>
        <strain evidence="8 9">AS-A4</strain>
    </source>
</reference>
<sequence>MQKPMPIRSYKTALWIALAAVIGAVCLYIPIAFLSNQAALVTELNHLGANAAFFFVVGFAIITTLGFPGNLSTIAGGAVFGLFWGTLWSLIGATLGAIGAFLLARFFVYDWAMRRFGQKPLLQRLNRAIAHRPVNFILAVRFSPLSPFSLVNFLFGLTPVDLKTYTISTFFGIIPLTIAHTWLGVAGKEALSGGDRVPFFLALGMLTLLSVLPLLVKQKPVVQTANHPRRSLRLFK</sequence>
<proteinExistence type="inferred from homology"/>
<protein>
    <recommendedName>
        <fullName evidence="6">TVP38/TMEM64 family membrane protein</fullName>
    </recommendedName>
</protein>
<dbReference type="EMBL" id="JAMPLM010000021">
    <property type="protein sequence ID" value="MEP1060722.1"/>
    <property type="molecule type" value="Genomic_DNA"/>
</dbReference>
<name>A0ABV0KNK5_9CYAN</name>
<gene>
    <name evidence="8" type="ORF">NDI38_20020</name>
</gene>
<evidence type="ECO:0000313" key="9">
    <source>
        <dbReference type="Proteomes" id="UP001476950"/>
    </source>
</evidence>
<keyword evidence="9" id="KW-1185">Reference proteome</keyword>
<dbReference type="PANTHER" id="PTHR12677:SF59">
    <property type="entry name" value="GOLGI APPARATUS MEMBRANE PROTEIN TVP38-RELATED"/>
    <property type="match status" value="1"/>
</dbReference>
<comment type="subcellular location">
    <subcellularLocation>
        <location evidence="1 6">Cell membrane</location>
        <topology evidence="1 6">Multi-pass membrane protein</topology>
    </subcellularLocation>
</comment>
<evidence type="ECO:0000256" key="4">
    <source>
        <dbReference type="ARBA" id="ARBA00022989"/>
    </source>
</evidence>
<accession>A0ABV0KNK5</accession>
<evidence type="ECO:0000256" key="3">
    <source>
        <dbReference type="ARBA" id="ARBA00022692"/>
    </source>
</evidence>
<evidence type="ECO:0000256" key="1">
    <source>
        <dbReference type="ARBA" id="ARBA00004651"/>
    </source>
</evidence>
<keyword evidence="2 6" id="KW-1003">Cell membrane</keyword>
<evidence type="ECO:0000259" key="7">
    <source>
        <dbReference type="Pfam" id="PF09335"/>
    </source>
</evidence>
<keyword evidence="5 6" id="KW-0472">Membrane</keyword>
<feature type="transmembrane region" description="Helical" evidence="6">
    <location>
        <begin position="47"/>
        <end position="67"/>
    </location>
</feature>
<keyword evidence="3 6" id="KW-0812">Transmembrane</keyword>
<dbReference type="Pfam" id="PF09335">
    <property type="entry name" value="VTT_dom"/>
    <property type="match status" value="1"/>
</dbReference>
<feature type="transmembrane region" description="Helical" evidence="6">
    <location>
        <begin position="133"/>
        <end position="155"/>
    </location>
</feature>
<feature type="transmembrane region" description="Helical" evidence="6">
    <location>
        <begin position="87"/>
        <end position="112"/>
    </location>
</feature>
<dbReference type="RefSeq" id="WP_242033357.1">
    <property type="nucleotide sequence ID" value="NZ_JAMPLM010000021.1"/>
</dbReference>
<comment type="caution">
    <text evidence="8">The sequence shown here is derived from an EMBL/GenBank/DDBJ whole genome shotgun (WGS) entry which is preliminary data.</text>
</comment>
<evidence type="ECO:0000256" key="5">
    <source>
        <dbReference type="ARBA" id="ARBA00023136"/>
    </source>
</evidence>
<evidence type="ECO:0000256" key="2">
    <source>
        <dbReference type="ARBA" id="ARBA00022475"/>
    </source>
</evidence>
<feature type="transmembrane region" description="Helical" evidence="6">
    <location>
        <begin position="12"/>
        <end position="35"/>
    </location>
</feature>
<feature type="transmembrane region" description="Helical" evidence="6">
    <location>
        <begin position="167"/>
        <end position="185"/>
    </location>
</feature>
<feature type="domain" description="VTT" evidence="7">
    <location>
        <begin position="67"/>
        <end position="184"/>
    </location>
</feature>
<dbReference type="Proteomes" id="UP001476950">
    <property type="component" value="Unassembled WGS sequence"/>
</dbReference>
<evidence type="ECO:0000313" key="8">
    <source>
        <dbReference type="EMBL" id="MEP1060722.1"/>
    </source>
</evidence>
<dbReference type="InterPro" id="IPR032816">
    <property type="entry name" value="VTT_dom"/>
</dbReference>
<keyword evidence="4 6" id="KW-1133">Transmembrane helix</keyword>
<comment type="similarity">
    <text evidence="6">Belongs to the TVP38/TMEM64 family.</text>
</comment>
<organism evidence="8 9">
    <name type="scientific">Stenomitos frigidus AS-A4</name>
    <dbReference type="NCBI Taxonomy" id="2933935"/>
    <lineage>
        <taxon>Bacteria</taxon>
        <taxon>Bacillati</taxon>
        <taxon>Cyanobacteriota</taxon>
        <taxon>Cyanophyceae</taxon>
        <taxon>Leptolyngbyales</taxon>
        <taxon>Leptolyngbyaceae</taxon>
        <taxon>Stenomitos</taxon>
    </lineage>
</organism>
<dbReference type="PANTHER" id="PTHR12677">
    <property type="entry name" value="GOLGI APPARATUS MEMBRANE PROTEIN TVP38-RELATED"/>
    <property type="match status" value="1"/>
</dbReference>
<feature type="transmembrane region" description="Helical" evidence="6">
    <location>
        <begin position="197"/>
        <end position="216"/>
    </location>
</feature>
<dbReference type="InterPro" id="IPR015414">
    <property type="entry name" value="TMEM64"/>
</dbReference>
<evidence type="ECO:0000256" key="6">
    <source>
        <dbReference type="RuleBase" id="RU366058"/>
    </source>
</evidence>